<keyword evidence="1" id="KW-0472">Membrane</keyword>
<dbReference type="PhylomeDB" id="A7SJ35"/>
<dbReference type="STRING" id="45351.A7SJ35"/>
<feature type="signal peptide" evidence="2">
    <location>
        <begin position="1"/>
        <end position="21"/>
    </location>
</feature>
<proteinExistence type="predicted"/>
<organism evidence="3 4">
    <name type="scientific">Nematostella vectensis</name>
    <name type="common">Starlet sea anemone</name>
    <dbReference type="NCBI Taxonomy" id="45351"/>
    <lineage>
        <taxon>Eukaryota</taxon>
        <taxon>Metazoa</taxon>
        <taxon>Cnidaria</taxon>
        <taxon>Anthozoa</taxon>
        <taxon>Hexacorallia</taxon>
        <taxon>Actiniaria</taxon>
        <taxon>Edwardsiidae</taxon>
        <taxon>Nematostella</taxon>
    </lineage>
</organism>
<dbReference type="GO" id="GO:0060271">
    <property type="term" value="P:cilium assembly"/>
    <property type="evidence" value="ECO:0000318"/>
    <property type="project" value="GO_Central"/>
</dbReference>
<keyword evidence="1" id="KW-1133">Transmembrane helix</keyword>
<dbReference type="AlphaFoldDB" id="A7SJ35"/>
<dbReference type="GO" id="GO:0036038">
    <property type="term" value="C:MKS complex"/>
    <property type="evidence" value="ECO:0007669"/>
    <property type="project" value="InterPro"/>
</dbReference>
<evidence type="ECO:0008006" key="5">
    <source>
        <dbReference type="Google" id="ProtNLM"/>
    </source>
</evidence>
<keyword evidence="1" id="KW-0812">Transmembrane</keyword>
<evidence type="ECO:0000313" key="4">
    <source>
        <dbReference type="Proteomes" id="UP000001593"/>
    </source>
</evidence>
<feature type="transmembrane region" description="Helical" evidence="1">
    <location>
        <begin position="920"/>
        <end position="937"/>
    </location>
</feature>
<dbReference type="HOGENOM" id="CLU_010935_0_0_1"/>
<dbReference type="Proteomes" id="UP000001593">
    <property type="component" value="Unassembled WGS sequence"/>
</dbReference>
<reference evidence="3 4" key="1">
    <citation type="journal article" date="2007" name="Science">
        <title>Sea anemone genome reveals ancestral eumetazoan gene repertoire and genomic organization.</title>
        <authorList>
            <person name="Putnam N.H."/>
            <person name="Srivastava M."/>
            <person name="Hellsten U."/>
            <person name="Dirks B."/>
            <person name="Chapman J."/>
            <person name="Salamov A."/>
            <person name="Terry A."/>
            <person name="Shapiro H."/>
            <person name="Lindquist E."/>
            <person name="Kapitonov V.V."/>
            <person name="Jurka J."/>
            <person name="Genikhovich G."/>
            <person name="Grigoriev I.V."/>
            <person name="Lucas S.M."/>
            <person name="Steele R.E."/>
            <person name="Finnerty J.R."/>
            <person name="Technau U."/>
            <person name="Martindale M.Q."/>
            <person name="Rokhsar D.S."/>
        </authorList>
    </citation>
    <scope>NUCLEOTIDE SEQUENCE [LARGE SCALE GENOMIC DNA]</scope>
    <source>
        <strain evidence="4">CH2 X CH6</strain>
    </source>
</reference>
<protein>
    <recommendedName>
        <fullName evidence="5">Meckelin</fullName>
    </recommendedName>
</protein>
<dbReference type="eggNOG" id="KOG4611">
    <property type="taxonomic scope" value="Eukaryota"/>
</dbReference>
<dbReference type="PANTHER" id="PTHR21274">
    <property type="entry name" value="MECKELIN"/>
    <property type="match status" value="1"/>
</dbReference>
<name>A7SJ35_NEMVE</name>
<feature type="transmembrane region" description="Helical" evidence="1">
    <location>
        <begin position="755"/>
        <end position="777"/>
    </location>
</feature>
<keyword evidence="2" id="KW-0732">Signal</keyword>
<evidence type="ECO:0000313" key="3">
    <source>
        <dbReference type="EMBL" id="EDO36269.1"/>
    </source>
</evidence>
<evidence type="ECO:0000256" key="1">
    <source>
        <dbReference type="SAM" id="Phobius"/>
    </source>
</evidence>
<sequence>MAVVFNLFCFFISSLILEVFCYDIPYVDPSKCSSNQYYQFSSLRCVDCGSGQTQSDDKLSCNCRPGFKKTKSDGGPNLLCESCSTGSGGVNRTASLDGWSCVLCPNDVGFDVTNSKCNDCPIGTTAVDRLIDGTKLSQRQCLKCVSDTSPVSNGGDCQRCHSSYLVSNASSTVCDCPSSENQYLQTGGVCLATSSVIKASSELYTVNYDDVKKINSFFFEDNLRAAVALCKQNQNFTSCQLLGNLCVLLDYNLDLYDGSSSTTDACKEFLDIVDIRTEKVTGKTIRTIFDWPVDMPWLYYKTGIQDAVDVLNRRDITQAFSANGPLTFIISRTTLNGSFAGLLTDTSELQLCQERLSKMASANSFATTYKSSCSIPVKFLMQKPMYFYDVYLKVQDPLMYAVPVLVENYKKSGVAVNANSDQSRWQLSRRFFLVENIIGRNTGSNKVEVIRYAESIEMSIRLRSSDGEIYPPFIKIKYNSVEVKDEAIVEKTSKDVSFSVTYTMDLETIDRDTKTAIGCLSGLAAIFALVKVASWRRRHGSEAIDCSTLIKLLMYSFGTFSTMYFWILFGLSLQWLIFFKQQSVVYRLLPMGSQENLFRDLLIVAFTFKLLDLFHVIWSQISIDIFFMDWERPRGRITQPNQAGESAGEESPVSIWRTFFVANEWNEIQTMRKISPELQIFATLFFLKVVGFEHLATTDPISRFTVNPSTGYIGEYSATLRFAVLTMVYLVIEGVQWFYFAFIHERFFGDSLGDFVDLCCMANVSVFIMENTLYGYYIHGRSVHGRADTNMKEMNEQLKREEEDLCGKRGLEPNTENQTFEVGLPQKFRQQYDKVVEPLTARGQQAQRRNVPSGGVERSINAYAAMNRFLCGFIDHSLRDLDYLIQDKLLLERIIDMEVREQPLDKAVLFNDDGRSFNCVLFYGNEWTLLLFELLFFAFCDYFATDFILAGVLTYIVITVLAKIRDIFGRRNLAKKTMVDERFLI</sequence>
<feature type="chain" id="PRO_5002715140" description="Meckelin" evidence="2">
    <location>
        <begin position="22"/>
        <end position="985"/>
    </location>
</feature>
<feature type="transmembrane region" description="Helical" evidence="1">
    <location>
        <begin position="722"/>
        <end position="743"/>
    </location>
</feature>
<feature type="transmembrane region" description="Helical" evidence="1">
    <location>
        <begin position="552"/>
        <end position="577"/>
    </location>
</feature>
<dbReference type="OMA" id="YITENKG"/>
<dbReference type="EMBL" id="DS469674">
    <property type="protein sequence ID" value="EDO36269.1"/>
    <property type="molecule type" value="Genomic_DNA"/>
</dbReference>
<gene>
    <name evidence="3" type="ORF">NEMVEDRAFT_v1g120147</name>
</gene>
<feature type="transmembrane region" description="Helical" evidence="1">
    <location>
        <begin position="943"/>
        <end position="962"/>
    </location>
</feature>
<dbReference type="InParanoid" id="A7SJ35"/>
<dbReference type="Pfam" id="PF09773">
    <property type="entry name" value="Meckelin"/>
    <property type="match status" value="1"/>
</dbReference>
<evidence type="ECO:0000256" key="2">
    <source>
        <dbReference type="SAM" id="SignalP"/>
    </source>
</evidence>
<dbReference type="GO" id="GO:0035869">
    <property type="term" value="C:ciliary transition zone"/>
    <property type="evidence" value="ECO:0000318"/>
    <property type="project" value="GO_Central"/>
</dbReference>
<keyword evidence="4" id="KW-1185">Reference proteome</keyword>
<accession>A7SJ35</accession>
<dbReference type="InterPro" id="IPR019170">
    <property type="entry name" value="Meckelin"/>
</dbReference>
<dbReference type="PANTHER" id="PTHR21274:SF0">
    <property type="entry name" value="MECKELIN"/>
    <property type="match status" value="1"/>
</dbReference>